<dbReference type="STRING" id="996637.SGM_3927"/>
<keyword evidence="7" id="KW-1185">Reference proteome</keyword>
<dbReference type="InterPro" id="IPR015590">
    <property type="entry name" value="Aldehyde_DH_dom"/>
</dbReference>
<feature type="active site" evidence="3">
    <location>
        <position position="247"/>
    </location>
</feature>
<protein>
    <submittedName>
        <fullName evidence="6">Aldehyde dehydrogenase</fullName>
    </submittedName>
</protein>
<dbReference type="InterPro" id="IPR016161">
    <property type="entry name" value="Ald_DH/histidinol_DH"/>
</dbReference>
<dbReference type="InterPro" id="IPR016162">
    <property type="entry name" value="Ald_DH_N"/>
</dbReference>
<dbReference type="Gene3D" id="3.40.605.10">
    <property type="entry name" value="Aldehyde Dehydrogenase, Chain A, domain 1"/>
    <property type="match status" value="1"/>
</dbReference>
<gene>
    <name evidence="6" type="ORF">SGM_3927</name>
</gene>
<feature type="domain" description="Aldehyde dehydrogenase" evidence="5">
    <location>
        <begin position="20"/>
        <end position="465"/>
    </location>
</feature>
<dbReference type="InterPro" id="IPR029510">
    <property type="entry name" value="Ald_DH_CS_GLU"/>
</dbReference>
<dbReference type="FunFam" id="3.40.605.10:FF:000007">
    <property type="entry name" value="NAD/NADP-dependent betaine aldehyde dehydrogenase"/>
    <property type="match status" value="1"/>
</dbReference>
<evidence type="ECO:0000313" key="6">
    <source>
        <dbReference type="EMBL" id="EGG45839.1"/>
    </source>
</evidence>
<dbReference type="Pfam" id="PF00171">
    <property type="entry name" value="Aldedh"/>
    <property type="match status" value="1"/>
</dbReference>
<comment type="caution">
    <text evidence="6">The sequence shown here is derived from an EMBL/GenBank/DDBJ whole genome shotgun (WGS) entry which is preliminary data.</text>
</comment>
<dbReference type="PANTHER" id="PTHR11699">
    <property type="entry name" value="ALDEHYDE DEHYDROGENASE-RELATED"/>
    <property type="match status" value="1"/>
</dbReference>
<dbReference type="AlphaFoldDB" id="F3NLB3"/>
<dbReference type="eggNOG" id="COG1012">
    <property type="taxonomic scope" value="Bacteria"/>
</dbReference>
<evidence type="ECO:0000313" key="7">
    <source>
        <dbReference type="Proteomes" id="UP000003022"/>
    </source>
</evidence>
<proteinExistence type="inferred from homology"/>
<dbReference type="InterPro" id="IPR016160">
    <property type="entry name" value="Ald_DH_CS_CYS"/>
</dbReference>
<comment type="similarity">
    <text evidence="1 4">Belongs to the aldehyde dehydrogenase family.</text>
</comment>
<evidence type="ECO:0000256" key="2">
    <source>
        <dbReference type="ARBA" id="ARBA00023002"/>
    </source>
</evidence>
<dbReference type="PROSITE" id="PS00687">
    <property type="entry name" value="ALDEHYDE_DEHYDR_GLU"/>
    <property type="match status" value="1"/>
</dbReference>
<dbReference type="SUPFAM" id="SSF53720">
    <property type="entry name" value="ALDH-like"/>
    <property type="match status" value="1"/>
</dbReference>
<dbReference type="InterPro" id="IPR016163">
    <property type="entry name" value="Ald_DH_C"/>
</dbReference>
<evidence type="ECO:0000259" key="5">
    <source>
        <dbReference type="Pfam" id="PF00171"/>
    </source>
</evidence>
<sequence>MPTMRQAAHDVNDDHAPAPEELRVLDPATEELLTTVPAASPADVDAAVARARRAQERWVALAPGDRARLLRRFAATVDAHLEELAALEVREAGHTVGNARWEAGNVRDLLDYAAGGVERLTGRQIPVPGGLDVTILEPLGVVGVIAPWNFPMPIAAWGTAPALAAGNAVLLKPAEATPLTALRLAELALEAGLPEHLFQVLPGHGPVAGAALVDHPGVAKIVFTGSTAVGRQVWARSGEHLKRLTLELGGKSPNLVFADADLETAAAAAPMSFLDNCGQDCCARTRILVQRSVHERFLDLLAPALEAVRVGDPADERTDVGPLISAAQLARVRSYVDPGAPALRSTAPEGPGFWFPPTVLTGTDPDARVAVEEVFGPVAVVLPFEDEADAIRLANATPYGLSGSIWTRDVGRALRVSGAVRAGNLSVNSHSSVRYWTPFGGYKQSGIGRELGPDALTAFTETKNVFISTEGPAQ</sequence>
<evidence type="ECO:0000256" key="1">
    <source>
        <dbReference type="ARBA" id="ARBA00009986"/>
    </source>
</evidence>
<evidence type="ECO:0000256" key="3">
    <source>
        <dbReference type="PROSITE-ProRule" id="PRU10007"/>
    </source>
</evidence>
<dbReference type="PROSITE" id="PS00070">
    <property type="entry name" value="ALDEHYDE_DEHYDR_CYS"/>
    <property type="match status" value="1"/>
</dbReference>
<evidence type="ECO:0000256" key="4">
    <source>
        <dbReference type="RuleBase" id="RU003345"/>
    </source>
</evidence>
<dbReference type="EMBL" id="AEYX01000039">
    <property type="protein sequence ID" value="EGG45839.1"/>
    <property type="molecule type" value="Genomic_DNA"/>
</dbReference>
<dbReference type="Proteomes" id="UP000003022">
    <property type="component" value="Unassembled WGS sequence"/>
</dbReference>
<organism evidence="6 7">
    <name type="scientific">Streptomyces griseoaurantiacus M045</name>
    <dbReference type="NCBI Taxonomy" id="996637"/>
    <lineage>
        <taxon>Bacteria</taxon>
        <taxon>Bacillati</taxon>
        <taxon>Actinomycetota</taxon>
        <taxon>Actinomycetes</taxon>
        <taxon>Kitasatosporales</taxon>
        <taxon>Streptomycetaceae</taxon>
        <taxon>Streptomyces</taxon>
        <taxon>Streptomyces aurantiacus group</taxon>
    </lineage>
</organism>
<accession>F3NLB3</accession>
<keyword evidence="2 4" id="KW-0560">Oxidoreductase</keyword>
<dbReference type="Gene3D" id="3.40.309.10">
    <property type="entry name" value="Aldehyde Dehydrogenase, Chain A, domain 2"/>
    <property type="match status" value="1"/>
</dbReference>
<dbReference type="FunFam" id="3.40.605.10:FF:000026">
    <property type="entry name" value="Aldehyde dehydrogenase, putative"/>
    <property type="match status" value="1"/>
</dbReference>
<dbReference type="GO" id="GO:0016620">
    <property type="term" value="F:oxidoreductase activity, acting on the aldehyde or oxo group of donors, NAD or NADP as acceptor"/>
    <property type="evidence" value="ECO:0007669"/>
    <property type="project" value="InterPro"/>
</dbReference>
<name>F3NLB3_9ACTN</name>
<dbReference type="CDD" id="cd07078">
    <property type="entry name" value="ALDH"/>
    <property type="match status" value="1"/>
</dbReference>
<reference evidence="6 7" key="1">
    <citation type="journal article" date="2011" name="J. Bacteriol.">
        <title>Draft genome sequence of the marine bacterium Streptomyces griseoaurantiacus M045, which produces novel manumycin-type antibiotics with a pABA core component.</title>
        <authorList>
            <person name="Li F."/>
            <person name="Jiang P."/>
            <person name="Zheng H."/>
            <person name="Wang S."/>
            <person name="Zhao G."/>
            <person name="Qin S."/>
            <person name="Liu Z."/>
        </authorList>
    </citation>
    <scope>NUCLEOTIDE SEQUENCE [LARGE SCALE GENOMIC DNA]</scope>
    <source>
        <strain evidence="6 7">M045</strain>
    </source>
</reference>